<dbReference type="CDD" id="cd00221">
    <property type="entry name" value="Vsr"/>
    <property type="match status" value="1"/>
</dbReference>
<dbReference type="RefSeq" id="WP_009152142.1">
    <property type="nucleotide sequence ID" value="NZ_CM001439.1"/>
</dbReference>
<reference evidence="8 9" key="1">
    <citation type="journal article" date="2012" name="Stand. Genomic Sci.">
        <title>Genome sequence of the ocean sediment bacterium Saccharomonospora marina type strain (XMU15(T)).</title>
        <authorList>
            <person name="Klenk H.P."/>
            <person name="Lu M."/>
            <person name="Lucas S."/>
            <person name="Lapidus A."/>
            <person name="Copeland A."/>
            <person name="Pitluck S."/>
            <person name="Goodwin L.A."/>
            <person name="Han C."/>
            <person name="Tapia R."/>
            <person name="Brambilla E.M."/>
            <person name="Potter G."/>
            <person name="Land M."/>
            <person name="Ivanova N."/>
            <person name="Rohde M."/>
            <person name="Goker M."/>
            <person name="Detter J.C."/>
            <person name="Li W.J."/>
            <person name="Kyrpides N.C."/>
            <person name="Woyke T."/>
        </authorList>
    </citation>
    <scope>NUCLEOTIDE SEQUENCE [LARGE SCALE GENOMIC DNA]</scope>
    <source>
        <strain evidence="8 9">XMU15</strain>
    </source>
</reference>
<proteinExistence type="inferred from homology"/>
<evidence type="ECO:0000256" key="7">
    <source>
        <dbReference type="SAM" id="MobiDB-lite"/>
    </source>
</evidence>
<evidence type="ECO:0000256" key="5">
    <source>
        <dbReference type="ARBA" id="ARBA00023204"/>
    </source>
</evidence>
<name>H5X382_9PSEU</name>
<dbReference type="AlphaFoldDB" id="H5X382"/>
<dbReference type="SUPFAM" id="SSF52980">
    <property type="entry name" value="Restriction endonuclease-like"/>
    <property type="match status" value="1"/>
</dbReference>
<keyword evidence="5" id="KW-0234">DNA repair</keyword>
<evidence type="ECO:0000313" key="9">
    <source>
        <dbReference type="Proteomes" id="UP000004926"/>
    </source>
</evidence>
<sequence>MTPHPLWKDQRPGPAAWKPAPELSRRERGEEQDRAAGGHAARQMRLPNGRTVHASVALRVFPSGRRIYAYLRWSDRGRTRERYVGEVDGPTREENLRQAWRQIHTSELLSQRDQPTRPRHNNTRETNSWASTPNSRAVMRANRGRDTRPERALRSAVHALGLRYRVATRPIKDIRRTADLVFPRAKVAVFLDGCFWHGCPQHHRPATGATANFWRTKIEANKRRDTDTDQRLHNAGWEVVRIWEHDDLEEAAHRVAAAVRDQPQGPR</sequence>
<dbReference type="STRING" id="882083.SacmaDRAFT_0450"/>
<dbReference type="HOGENOM" id="CLU_1041653_0_0_11"/>
<dbReference type="GO" id="GO:0006298">
    <property type="term" value="P:mismatch repair"/>
    <property type="evidence" value="ECO:0007669"/>
    <property type="project" value="InterPro"/>
</dbReference>
<dbReference type="EMBL" id="CM001439">
    <property type="protein sequence ID" value="EHR48751.1"/>
    <property type="molecule type" value="Genomic_DNA"/>
</dbReference>
<keyword evidence="2 8" id="KW-0255">Endonuclease</keyword>
<feature type="region of interest" description="Disordered" evidence="7">
    <location>
        <begin position="1"/>
        <end position="48"/>
    </location>
</feature>
<feature type="compositionally biased region" description="Basic and acidic residues" evidence="7">
    <location>
        <begin position="1"/>
        <end position="11"/>
    </location>
</feature>
<dbReference type="InterPro" id="IPR004603">
    <property type="entry name" value="DNA_mismatch_endonuc_vsr"/>
</dbReference>
<dbReference type="GO" id="GO:0016787">
    <property type="term" value="F:hydrolase activity"/>
    <property type="evidence" value="ECO:0007669"/>
    <property type="project" value="UniProtKB-KW"/>
</dbReference>
<feature type="region of interest" description="Disordered" evidence="7">
    <location>
        <begin position="105"/>
        <end position="132"/>
    </location>
</feature>
<keyword evidence="9" id="KW-1185">Reference proteome</keyword>
<evidence type="ECO:0000256" key="4">
    <source>
        <dbReference type="ARBA" id="ARBA00022801"/>
    </source>
</evidence>
<gene>
    <name evidence="8" type="ORF">SacmaDRAFT_0450</name>
</gene>
<dbReference type="InterPro" id="IPR011335">
    <property type="entry name" value="Restrct_endonuc-II-like"/>
</dbReference>
<dbReference type="Pfam" id="PF03852">
    <property type="entry name" value="Vsr"/>
    <property type="match status" value="1"/>
</dbReference>
<evidence type="ECO:0000256" key="2">
    <source>
        <dbReference type="ARBA" id="ARBA00022759"/>
    </source>
</evidence>
<keyword evidence="1" id="KW-0540">Nuclease</keyword>
<dbReference type="NCBIfam" id="TIGR00632">
    <property type="entry name" value="vsr"/>
    <property type="match status" value="1"/>
</dbReference>
<comment type="similarity">
    <text evidence="6">Belongs to the Vsr family.</text>
</comment>
<evidence type="ECO:0000256" key="6">
    <source>
        <dbReference type="ARBA" id="ARBA00029466"/>
    </source>
</evidence>
<evidence type="ECO:0000256" key="1">
    <source>
        <dbReference type="ARBA" id="ARBA00022722"/>
    </source>
</evidence>
<protein>
    <submittedName>
        <fullName evidence="8">DNA mismatch endonuclease Vsr</fullName>
    </submittedName>
</protein>
<dbReference type="Proteomes" id="UP000004926">
    <property type="component" value="Chromosome"/>
</dbReference>
<keyword evidence="3" id="KW-0227">DNA damage</keyword>
<keyword evidence="4" id="KW-0378">Hydrolase</keyword>
<evidence type="ECO:0000256" key="3">
    <source>
        <dbReference type="ARBA" id="ARBA00022763"/>
    </source>
</evidence>
<dbReference type="Gene3D" id="3.40.960.10">
    <property type="entry name" value="VSR Endonuclease"/>
    <property type="match status" value="1"/>
</dbReference>
<dbReference type="eggNOG" id="COG3727">
    <property type="taxonomic scope" value="Bacteria"/>
</dbReference>
<dbReference type="GO" id="GO:0004519">
    <property type="term" value="F:endonuclease activity"/>
    <property type="evidence" value="ECO:0007669"/>
    <property type="project" value="UniProtKB-KW"/>
</dbReference>
<feature type="compositionally biased region" description="Basic and acidic residues" evidence="7">
    <location>
        <begin position="23"/>
        <end position="36"/>
    </location>
</feature>
<evidence type="ECO:0000313" key="8">
    <source>
        <dbReference type="EMBL" id="EHR48751.1"/>
    </source>
</evidence>
<accession>H5X382</accession>
<organism evidence="8 9">
    <name type="scientific">Saccharomonospora marina XMU15</name>
    <dbReference type="NCBI Taxonomy" id="882083"/>
    <lineage>
        <taxon>Bacteria</taxon>
        <taxon>Bacillati</taxon>
        <taxon>Actinomycetota</taxon>
        <taxon>Actinomycetes</taxon>
        <taxon>Pseudonocardiales</taxon>
        <taxon>Pseudonocardiaceae</taxon>
        <taxon>Saccharomonospora</taxon>
    </lineage>
</organism>